<feature type="transmembrane region" description="Helical" evidence="11">
    <location>
        <begin position="21"/>
        <end position="45"/>
    </location>
</feature>
<evidence type="ECO:0000256" key="7">
    <source>
        <dbReference type="ARBA" id="ARBA00022989"/>
    </source>
</evidence>
<evidence type="ECO:0000313" key="13">
    <source>
        <dbReference type="Proteomes" id="UP000568158"/>
    </source>
</evidence>
<evidence type="ECO:0000256" key="2">
    <source>
        <dbReference type="ARBA" id="ARBA00004922"/>
    </source>
</evidence>
<keyword evidence="8" id="KW-0333">Golgi apparatus</keyword>
<evidence type="ECO:0000256" key="3">
    <source>
        <dbReference type="ARBA" id="ARBA00009105"/>
    </source>
</evidence>
<organism evidence="12 13">
    <name type="scientific">Dekkera bruxellensis</name>
    <name type="common">Brettanomyces custersii</name>
    <dbReference type="NCBI Taxonomy" id="5007"/>
    <lineage>
        <taxon>Eukaryota</taxon>
        <taxon>Fungi</taxon>
        <taxon>Dikarya</taxon>
        <taxon>Ascomycota</taxon>
        <taxon>Saccharomycotina</taxon>
        <taxon>Pichiomycetes</taxon>
        <taxon>Pichiales</taxon>
        <taxon>Pichiaceae</taxon>
        <taxon>Brettanomyces</taxon>
    </lineage>
</organism>
<dbReference type="GO" id="GO:0046354">
    <property type="term" value="P:mannan biosynthetic process"/>
    <property type="evidence" value="ECO:0007669"/>
    <property type="project" value="UniProtKB-ARBA"/>
</dbReference>
<dbReference type="PANTHER" id="PTHR31646:SF1">
    <property type="entry name" value="ALPHA-1,2-MANNOSYLTRANSFERASE MNN2"/>
    <property type="match status" value="1"/>
</dbReference>
<evidence type="ECO:0008006" key="14">
    <source>
        <dbReference type="Google" id="ProtNLM"/>
    </source>
</evidence>
<dbReference type="EMBL" id="JABCYN010000007">
    <property type="protein sequence ID" value="KAF6015803.1"/>
    <property type="molecule type" value="Genomic_DNA"/>
</dbReference>
<keyword evidence="4" id="KW-0808">Transferase</keyword>
<evidence type="ECO:0000256" key="1">
    <source>
        <dbReference type="ARBA" id="ARBA00004323"/>
    </source>
</evidence>
<evidence type="ECO:0000256" key="10">
    <source>
        <dbReference type="SAM" id="MobiDB-lite"/>
    </source>
</evidence>
<comment type="similarity">
    <text evidence="3">Belongs to the MNN1/MNT family.</text>
</comment>
<keyword evidence="6" id="KW-0735">Signal-anchor</keyword>
<dbReference type="InterPro" id="IPR029044">
    <property type="entry name" value="Nucleotide-diphossugar_trans"/>
</dbReference>
<dbReference type="SUPFAM" id="SSF53448">
    <property type="entry name" value="Nucleotide-diphospho-sugar transferases"/>
    <property type="match status" value="1"/>
</dbReference>
<comment type="subcellular location">
    <subcellularLocation>
        <location evidence="1">Golgi apparatus membrane</location>
        <topology evidence="1">Single-pass type II membrane protein</topology>
    </subcellularLocation>
</comment>
<reference evidence="12 13" key="1">
    <citation type="journal article" date="2020" name="Appl. Microbiol. Biotechnol.">
        <title>Targeted gene deletion in Brettanomyces bruxellensis with an expression-free CRISPR-Cas9 system.</title>
        <authorList>
            <person name="Varela C."/>
            <person name="Bartel C."/>
            <person name="Onetto C."/>
            <person name="Borneman A."/>
        </authorList>
    </citation>
    <scope>NUCLEOTIDE SEQUENCE [LARGE SCALE GENOMIC DNA]</scope>
    <source>
        <strain evidence="12 13">AWRI1613</strain>
    </source>
</reference>
<evidence type="ECO:0000256" key="9">
    <source>
        <dbReference type="ARBA" id="ARBA00023136"/>
    </source>
</evidence>
<protein>
    <recommendedName>
        <fullName evidence="14">Alpha-1,2-mannosyltransferase</fullName>
    </recommendedName>
</protein>
<keyword evidence="5 11" id="KW-0812">Transmembrane</keyword>
<name>A0A8H6EZ57_DEKBR</name>
<keyword evidence="9 11" id="KW-0472">Membrane</keyword>
<evidence type="ECO:0000256" key="8">
    <source>
        <dbReference type="ARBA" id="ARBA00023034"/>
    </source>
</evidence>
<evidence type="ECO:0000256" key="5">
    <source>
        <dbReference type="ARBA" id="ARBA00022692"/>
    </source>
</evidence>
<proteinExistence type="inferred from homology"/>
<dbReference type="GO" id="GO:0000026">
    <property type="term" value="F:alpha-1,2-mannosyltransferase activity"/>
    <property type="evidence" value="ECO:0007669"/>
    <property type="project" value="TreeGrafter"/>
</dbReference>
<dbReference type="GO" id="GO:0000139">
    <property type="term" value="C:Golgi membrane"/>
    <property type="evidence" value="ECO:0007669"/>
    <property type="project" value="UniProtKB-SubCell"/>
</dbReference>
<dbReference type="AlphaFoldDB" id="A0A8H6EZ57"/>
<evidence type="ECO:0000313" key="12">
    <source>
        <dbReference type="EMBL" id="KAF6015803.1"/>
    </source>
</evidence>
<evidence type="ECO:0000256" key="6">
    <source>
        <dbReference type="ARBA" id="ARBA00022968"/>
    </source>
</evidence>
<evidence type="ECO:0000256" key="4">
    <source>
        <dbReference type="ARBA" id="ARBA00022679"/>
    </source>
</evidence>
<dbReference type="InterPro" id="IPR022751">
    <property type="entry name" value="Alpha_mannosyltransferase"/>
</dbReference>
<gene>
    <name evidence="12" type="ORF">HII12_000595</name>
</gene>
<dbReference type="Pfam" id="PF11051">
    <property type="entry name" value="Mannosyl_trans3"/>
    <property type="match status" value="1"/>
</dbReference>
<accession>A0A8H6EZ57</accession>
<evidence type="ECO:0000256" key="11">
    <source>
        <dbReference type="SAM" id="Phobius"/>
    </source>
</evidence>
<sequence length="674" mass="76653">MRINAHIRELQRALLVGRRHRSAVVITLLVLVMMLIGGQMVHIYLEAGGTDEIGKGFSYYKEVLDPGEGVSEKEDREHEMIEHEKIRDKLFEKGDEAVKEEGEWKVAEAEDALSEGGEEKKEEQEAFGGGEESELSKFLEKVVRVVITAKPKTGFELEKAGAGAQEDGANAQKDGAQAATGVRYDNGYKLFPRRYGANGVVNVAVHDDPAPVLSEQYLSQCLELPDEVYDDLRASHFYVTQQLPQTHPAGMYKGDGIVMVGGGRYSWLVLLAVENLRRAGSQLPVEVFIPTEREYEPQLCERLLPRLNARCYVLPRRLPFIKKFANLFGGYQYKSLALLTSSFERVLLLDADNIAVANPDGLFASEPFKTRGMVLWPDYWRRVAHPAFYRLARFAVGARRVRNGQDNLSPPQLYASGMENPVSDIPLHDRQGTVPDLTTESGQILVNKDTHMRTLLLSLYYNLYGPHQYYPLLSQGSSGEGDKETFLTAATYYGEDVYNVKRICGSLGYWLRESAEFIGVGMAQHDPVVDFRNTEHFREYTASRLKQFQESNPNWSKLMPQLLKSIEEDPENNFQATMNRNQRPLFFHCNFPKPDPVKLKADNLVVDKEGNERRIYLLDGEDGDDGFEETQWQIMHKYFCETPDFSLRYFSEAHVKPGDYCGFIEHRLEFLKTH</sequence>
<feature type="region of interest" description="Disordered" evidence="10">
    <location>
        <begin position="102"/>
        <end position="132"/>
    </location>
</feature>
<comment type="pathway">
    <text evidence="2">Protein modification; protein glycosylation.</text>
</comment>
<dbReference type="Proteomes" id="UP000568158">
    <property type="component" value="Unassembled WGS sequence"/>
</dbReference>
<keyword evidence="7 11" id="KW-1133">Transmembrane helix</keyword>
<comment type="caution">
    <text evidence="12">The sequence shown here is derived from an EMBL/GenBank/DDBJ whole genome shotgun (WGS) entry which is preliminary data.</text>
</comment>
<dbReference type="PANTHER" id="PTHR31646">
    <property type="entry name" value="ALPHA-1,2-MANNOSYLTRANSFERASE MNN2"/>
    <property type="match status" value="1"/>
</dbReference>